<keyword evidence="3" id="KW-0342">GTP-binding</keyword>
<gene>
    <name evidence="4" type="ORF">VNI00_006297</name>
</gene>
<dbReference type="PROSITE" id="PS51419">
    <property type="entry name" value="RAB"/>
    <property type="match status" value="1"/>
</dbReference>
<evidence type="ECO:0000256" key="2">
    <source>
        <dbReference type="ARBA" id="ARBA00022741"/>
    </source>
</evidence>
<comment type="caution">
    <text evidence="4">The sequence shown here is derived from an EMBL/GenBank/DDBJ whole genome shotgun (WGS) entry which is preliminary data.</text>
</comment>
<dbReference type="PANTHER" id="PTHR24070">
    <property type="entry name" value="RAS, DI-RAS, AND RHEB FAMILY MEMBERS OF SMALL GTPASE SUPERFAMILY"/>
    <property type="match status" value="1"/>
</dbReference>
<dbReference type="GO" id="GO:0005886">
    <property type="term" value="C:plasma membrane"/>
    <property type="evidence" value="ECO:0007669"/>
    <property type="project" value="UniProtKB-SubCell"/>
</dbReference>
<evidence type="ECO:0000256" key="1">
    <source>
        <dbReference type="ARBA" id="ARBA00004342"/>
    </source>
</evidence>
<dbReference type="SMART" id="SM00173">
    <property type="entry name" value="RAS"/>
    <property type="match status" value="1"/>
</dbReference>
<name>A0AAW0D9L8_9AGAR</name>
<evidence type="ECO:0000256" key="3">
    <source>
        <dbReference type="ARBA" id="ARBA00023134"/>
    </source>
</evidence>
<dbReference type="NCBIfam" id="TIGR00231">
    <property type="entry name" value="small_GTP"/>
    <property type="match status" value="1"/>
</dbReference>
<dbReference type="Proteomes" id="UP001383192">
    <property type="component" value="Unassembled WGS sequence"/>
</dbReference>
<dbReference type="PROSITE" id="PS51421">
    <property type="entry name" value="RAS"/>
    <property type="match status" value="1"/>
</dbReference>
<dbReference type="SMART" id="SM00175">
    <property type="entry name" value="RAB"/>
    <property type="match status" value="1"/>
</dbReference>
<dbReference type="PRINTS" id="PR00449">
    <property type="entry name" value="RASTRNSFRMNG"/>
</dbReference>
<evidence type="ECO:0000313" key="4">
    <source>
        <dbReference type="EMBL" id="KAK7047531.1"/>
    </source>
</evidence>
<dbReference type="Gene3D" id="3.40.50.300">
    <property type="entry name" value="P-loop containing nucleotide triphosphate hydrolases"/>
    <property type="match status" value="1"/>
</dbReference>
<dbReference type="GO" id="GO:0005525">
    <property type="term" value="F:GTP binding"/>
    <property type="evidence" value="ECO:0007669"/>
    <property type="project" value="UniProtKB-KW"/>
</dbReference>
<dbReference type="EMBL" id="JAYKXP010000019">
    <property type="protein sequence ID" value="KAK7047531.1"/>
    <property type="molecule type" value="Genomic_DNA"/>
</dbReference>
<reference evidence="4 5" key="1">
    <citation type="submission" date="2024-01" db="EMBL/GenBank/DDBJ databases">
        <title>A draft genome for a cacao thread blight-causing isolate of Paramarasmius palmivorus.</title>
        <authorList>
            <person name="Baruah I.K."/>
            <person name="Bukari Y."/>
            <person name="Amoako-Attah I."/>
            <person name="Meinhardt L.W."/>
            <person name="Bailey B.A."/>
            <person name="Cohen S.P."/>
        </authorList>
    </citation>
    <scope>NUCLEOTIDE SEQUENCE [LARGE SCALE GENOMIC DNA]</scope>
    <source>
        <strain evidence="4 5">GH-12</strain>
    </source>
</reference>
<proteinExistence type="predicted"/>
<dbReference type="GO" id="GO:0003924">
    <property type="term" value="F:GTPase activity"/>
    <property type="evidence" value="ECO:0007669"/>
    <property type="project" value="InterPro"/>
</dbReference>
<dbReference type="InterPro" id="IPR020849">
    <property type="entry name" value="Small_GTPase_Ras-type"/>
</dbReference>
<keyword evidence="5" id="KW-1185">Reference proteome</keyword>
<comment type="subcellular location">
    <subcellularLocation>
        <location evidence="1">Cell membrane</location>
        <topology evidence="1">Lipid-anchor</topology>
        <orientation evidence="1">Cytoplasmic side</orientation>
    </subcellularLocation>
</comment>
<dbReference type="InterPro" id="IPR001806">
    <property type="entry name" value="Small_GTPase"/>
</dbReference>
<accession>A0AAW0D9L8</accession>
<dbReference type="InterPro" id="IPR005225">
    <property type="entry name" value="Small_GTP-bd"/>
</dbReference>
<dbReference type="SMART" id="SM00174">
    <property type="entry name" value="RHO"/>
    <property type="match status" value="1"/>
</dbReference>
<organism evidence="4 5">
    <name type="scientific">Paramarasmius palmivorus</name>
    <dbReference type="NCBI Taxonomy" id="297713"/>
    <lineage>
        <taxon>Eukaryota</taxon>
        <taxon>Fungi</taxon>
        <taxon>Dikarya</taxon>
        <taxon>Basidiomycota</taxon>
        <taxon>Agaricomycotina</taxon>
        <taxon>Agaricomycetes</taxon>
        <taxon>Agaricomycetidae</taxon>
        <taxon>Agaricales</taxon>
        <taxon>Marasmiineae</taxon>
        <taxon>Marasmiaceae</taxon>
        <taxon>Paramarasmius</taxon>
    </lineage>
</organism>
<dbReference type="AlphaFoldDB" id="A0AAW0D9L8"/>
<dbReference type="Pfam" id="PF00071">
    <property type="entry name" value="Ras"/>
    <property type="match status" value="1"/>
</dbReference>
<dbReference type="SUPFAM" id="SSF52540">
    <property type="entry name" value="P-loop containing nucleoside triphosphate hydrolases"/>
    <property type="match status" value="1"/>
</dbReference>
<dbReference type="GO" id="GO:0007165">
    <property type="term" value="P:signal transduction"/>
    <property type="evidence" value="ECO:0007669"/>
    <property type="project" value="InterPro"/>
</dbReference>
<dbReference type="InterPro" id="IPR027417">
    <property type="entry name" value="P-loop_NTPase"/>
</dbReference>
<evidence type="ECO:0000313" key="5">
    <source>
        <dbReference type="Proteomes" id="UP001383192"/>
    </source>
</evidence>
<sequence length="218" mass="24523">MDKWKIAVVGDGGVGKTALSVQVSRPSSTALYGPYFVAVYAQLLCGLGTICRNLETYDPTIEDSYRKQTVLDRRMCCIEVIDTAGQAEEFSTLRDLWIRQAQGFILVYSVASRDSFDRIDGFRRSLYSDTNKRPVFSLAGNQADKVGEREVSRADGEDLARSYGCKYVETSAKTGKNVEGVFFDLARRLRLLKELEERSTSEPGKLTKLKPFRRCIIM</sequence>
<protein>
    <submittedName>
        <fullName evidence="4">Uncharacterized protein</fullName>
    </submittedName>
</protein>
<keyword evidence="2" id="KW-0547">Nucleotide-binding</keyword>